<feature type="compositionally biased region" description="Acidic residues" evidence="1">
    <location>
        <begin position="1"/>
        <end position="25"/>
    </location>
</feature>
<protein>
    <submittedName>
        <fullName evidence="2">Uncharacterized protein</fullName>
    </submittedName>
</protein>
<evidence type="ECO:0000313" key="2">
    <source>
        <dbReference type="EMBL" id="WFD44083.1"/>
    </source>
</evidence>
<dbReference type="Proteomes" id="UP001214628">
    <property type="component" value="Chromosome 3"/>
</dbReference>
<name>A0AAF0JEV7_9BASI</name>
<evidence type="ECO:0000256" key="1">
    <source>
        <dbReference type="SAM" id="MobiDB-lite"/>
    </source>
</evidence>
<dbReference type="EMBL" id="CP118377">
    <property type="protein sequence ID" value="WFD44083.1"/>
    <property type="molecule type" value="Genomic_DNA"/>
</dbReference>
<gene>
    <name evidence="2" type="ORF">MPSI1_002748</name>
</gene>
<evidence type="ECO:0000313" key="3">
    <source>
        <dbReference type="Proteomes" id="UP001214628"/>
    </source>
</evidence>
<keyword evidence="3" id="KW-1185">Reference proteome</keyword>
<feature type="region of interest" description="Disordered" evidence="1">
    <location>
        <begin position="1"/>
        <end position="31"/>
    </location>
</feature>
<organism evidence="2 3">
    <name type="scientific">Malassezia psittaci</name>
    <dbReference type="NCBI Taxonomy" id="1821823"/>
    <lineage>
        <taxon>Eukaryota</taxon>
        <taxon>Fungi</taxon>
        <taxon>Dikarya</taxon>
        <taxon>Basidiomycota</taxon>
        <taxon>Ustilaginomycotina</taxon>
        <taxon>Malasseziomycetes</taxon>
        <taxon>Malasseziales</taxon>
        <taxon>Malasseziaceae</taxon>
        <taxon>Malassezia</taxon>
    </lineage>
</organism>
<reference evidence="2" key="1">
    <citation type="submission" date="2023-02" db="EMBL/GenBank/DDBJ databases">
        <title>Mating type loci evolution in Malassezia.</title>
        <authorList>
            <person name="Coelho M.A."/>
        </authorList>
    </citation>
    <scope>NUCLEOTIDE SEQUENCE</scope>
    <source>
        <strain evidence="2">CBS 14136</strain>
    </source>
</reference>
<sequence length="79" mass="8615">MASMEEPTEMELSEVSADDSMDEVTDASVSDASVSEMAASFVQENSKLNLVDDDIRQRYLAELGDLYAETDQGDHAPPN</sequence>
<accession>A0AAF0JEV7</accession>
<dbReference type="AlphaFoldDB" id="A0AAF0JEV7"/>
<proteinExistence type="predicted"/>